<reference evidence="1 2" key="1">
    <citation type="journal article" date="2013" name="ISME J.">
        <title>Metabolic model for the filamentous 'Candidatus Microthrix parvicella' based on genomic and metagenomic analyses.</title>
        <authorList>
            <person name="Jon McIlroy S."/>
            <person name="Kristiansen R."/>
            <person name="Albertsen M."/>
            <person name="Michael Karst S."/>
            <person name="Rossetti S."/>
            <person name="Lund Nielsen J."/>
            <person name="Tandoi V."/>
            <person name="James Seviour R."/>
            <person name="Nielsen P.H."/>
        </authorList>
    </citation>
    <scope>NUCLEOTIDE SEQUENCE [LARGE SCALE GENOMIC DNA]</scope>
    <source>
        <strain evidence="1 2">RN1</strain>
    </source>
</reference>
<protein>
    <submittedName>
        <fullName evidence="1">Uncharacterized protein</fullName>
    </submittedName>
</protein>
<organism evidence="1 2">
    <name type="scientific">Candidatus Neomicrothrix parvicella RN1</name>
    <dbReference type="NCBI Taxonomy" id="1229780"/>
    <lineage>
        <taxon>Bacteria</taxon>
        <taxon>Bacillati</taxon>
        <taxon>Actinomycetota</taxon>
        <taxon>Acidimicrobiia</taxon>
        <taxon>Acidimicrobiales</taxon>
        <taxon>Microthrixaceae</taxon>
        <taxon>Candidatus Neomicrothrix</taxon>
    </lineage>
</organism>
<comment type="caution">
    <text evidence="1">The sequence shown here is derived from an EMBL/GenBank/DDBJ whole genome shotgun (WGS) entry which is preliminary data.</text>
</comment>
<dbReference type="STRING" id="1229780.BN381_250120"/>
<gene>
    <name evidence="1" type="ORF">BN381_250120</name>
</gene>
<keyword evidence="2" id="KW-1185">Reference proteome</keyword>
<dbReference type="Proteomes" id="UP000018291">
    <property type="component" value="Unassembled WGS sequence"/>
</dbReference>
<proteinExistence type="predicted"/>
<dbReference type="AlphaFoldDB" id="R4Z4Y3"/>
<name>R4Z4Y3_9ACTN</name>
<dbReference type="HOGENOM" id="CLU_2664267_0_0_11"/>
<evidence type="ECO:0000313" key="2">
    <source>
        <dbReference type="Proteomes" id="UP000018291"/>
    </source>
</evidence>
<accession>R4Z4Y3</accession>
<dbReference type="EMBL" id="CANL01000018">
    <property type="protein sequence ID" value="CCM63627.1"/>
    <property type="molecule type" value="Genomic_DNA"/>
</dbReference>
<evidence type="ECO:0000313" key="1">
    <source>
        <dbReference type="EMBL" id="CCM63627.1"/>
    </source>
</evidence>
<sequence>MGHPVPGLAGELVGESWTPPGRLSGWLGGCVPELQAGPPQLFPIPLLRATRLRRRVSLADVVRHAHGRGAHGKIV</sequence>